<feature type="compositionally biased region" description="Basic and acidic residues" evidence="4">
    <location>
        <begin position="1117"/>
        <end position="1127"/>
    </location>
</feature>
<dbReference type="GO" id="GO:0005634">
    <property type="term" value="C:nucleus"/>
    <property type="evidence" value="ECO:0007669"/>
    <property type="project" value="UniProtKB-SubCell"/>
</dbReference>
<dbReference type="EMBL" id="CALTRL010001201">
    <property type="protein sequence ID" value="CAH7671496.1"/>
    <property type="molecule type" value="Genomic_DNA"/>
</dbReference>
<dbReference type="Proteomes" id="UP001153365">
    <property type="component" value="Unassembled WGS sequence"/>
</dbReference>
<dbReference type="PANTHER" id="PTHR48287:SF1">
    <property type="entry name" value="ARM REPEAT SUPERFAMILY PROTEIN"/>
    <property type="match status" value="1"/>
</dbReference>
<keyword evidence="3" id="KW-0539">Nucleus</keyword>
<sequence>MDSELNKIRGHFNGTQADVAKLLDAIESGLRETGTELNPTSYFLAIVSTLISISSSSSVESFDSDSRLEQKRGSLLDLLSIVIRFVNPQIIKSQRQPILLLVRTRLNQLIGANPSSIDAGTESDQSINQHLLRSIISILTPIYKTYDEADNDLDPSQRAILALIIPLTLSHQPKLRKTAQGFITSIIKLDHFPQVSQSLLESVNSFTTHQLQQLLNDLNHSQSDRSNTLIISLIHFIQSFASCLSADQTKNLITILIAVPKQSHNQFLTCTALYSLGSIFEQHTKLDNETLLFALKSIITFAPKDEKCLPSWLNALQNAWATLSRSYPSLCFKELTRIGRIDDIFHLFSTDHGAVCLALKNFFVGIVRDCISEGEILEVYNLPDGDLQSLEFDMKSSSTLKVVLRLLYEGLNSNQYTSNGANIEILEIFNVLVLRLRGRPPSDSKNPLGLKYAPKLLKSHVLLLDRLRSNQLSLRASIDQSLSKFSEVCGSSSLLEILPINLFNHDSTSNGRAWLLTVLKNFNTELDHFKRYFIPLVEELMEKKKETLSSSKDQQPNSLVNVKIYDTLIEQIWKLLPGYCDLPVDLITAFDRPFAELLTEVIYTQPSLRPPIFNSLKILVDKNLRLSQNKSVGVALDFNEFGFDPATHVDHLQKYSSNFLSVLLNVYNREQSNQKNPNRGFMVDTISSFLEILPDNDLKITYTKVKTMLAQSLNSKSKTENTKQFLDILLILLPKLTSSTDTIQELQTILTNQSLLNNQALNIQKLGFKLLTKFLEAIVAKGEVSKLKDLDGFLDQILSIEKFGKILPSAKKDRAQLLMSSISLIPNDKLHFIPKLLAEVVLGCKESNSETRYISYETLNKLGHKIQNLPGSFKLDWSALTDEDMAIDSSCEVNLEEYFKMISAGLAGQSPHMISATISALSRVLFEFNSQLKPATITELISTIEVFLKSSNREISKSAIGFVKVAITVLPKSLIEPELANLIPNLLIWTEEHKNFFRTNLMNLFKKLAKKFGIESIEKYAGDEKNCSESSKKFLNGLKKQIKKSKKKKGQVIGDEKNGSDDSSDDEFTKKPVRVKLNDAYEEVLYGSSDNESDSTEPSTGEDNKPRSKRDKKRSSKKGENDSKIMIEDEEDELMDLLEGPSKMTNRLIAGKLARVDKNKRELPNKFKNDKSGKLLIVEDDTKRQIKKKGPEASSDLNAYLEAINGEDGFRRTAQGKIKFNKRKKQGDHHRLDEVENELSELRVEDSKSSNSNVDQKNKRVKKFVEKETLGAEFKAKRAGGDMIKKTADGREIKPFGYLPMRNLNGKMRKNNQIKGGLKNLEIVGRKKKNKSNS</sequence>
<feature type="region of interest" description="Disordered" evidence="4">
    <location>
        <begin position="1046"/>
        <end position="1071"/>
    </location>
</feature>
<evidence type="ECO:0000313" key="7">
    <source>
        <dbReference type="EMBL" id="CAH7671496.1"/>
    </source>
</evidence>
<organism evidence="7 8">
    <name type="scientific">Phakopsora pachyrhizi</name>
    <name type="common">Asian soybean rust disease fungus</name>
    <dbReference type="NCBI Taxonomy" id="170000"/>
    <lineage>
        <taxon>Eukaryota</taxon>
        <taxon>Fungi</taxon>
        <taxon>Dikarya</taxon>
        <taxon>Basidiomycota</taxon>
        <taxon>Pucciniomycotina</taxon>
        <taxon>Pucciniomycetes</taxon>
        <taxon>Pucciniales</taxon>
        <taxon>Phakopsoraceae</taxon>
        <taxon>Phakopsora</taxon>
    </lineage>
</organism>
<comment type="similarity">
    <text evidence="2">Belongs to the RRP12 family.</text>
</comment>
<dbReference type="Pfam" id="PF25772">
    <property type="entry name" value="HEAT_RRP12_N"/>
    <property type="match status" value="1"/>
</dbReference>
<feature type="domain" description="RRP12 HEAT" evidence="5">
    <location>
        <begin position="351"/>
        <end position="668"/>
    </location>
</feature>
<evidence type="ECO:0000256" key="3">
    <source>
        <dbReference type="ARBA" id="ARBA00023242"/>
    </source>
</evidence>
<dbReference type="InterPro" id="IPR012978">
    <property type="entry name" value="HEAT_RRP12"/>
</dbReference>
<dbReference type="Pfam" id="PF08161">
    <property type="entry name" value="RRP12_HEAT"/>
    <property type="match status" value="1"/>
</dbReference>
<feature type="compositionally biased region" description="Basic and acidic residues" evidence="4">
    <location>
        <begin position="1239"/>
        <end position="1248"/>
    </location>
</feature>
<proteinExistence type="inferred from homology"/>
<dbReference type="PANTHER" id="PTHR48287">
    <property type="entry name" value="ARM REPEAT SUPERFAMILY PROTEIN"/>
    <property type="match status" value="1"/>
</dbReference>
<dbReference type="SUPFAM" id="SSF48371">
    <property type="entry name" value="ARM repeat"/>
    <property type="match status" value="1"/>
</dbReference>
<reference evidence="7" key="1">
    <citation type="submission" date="2022-06" db="EMBL/GenBank/DDBJ databases">
        <authorList>
            <consortium name="SYNGENTA / RWTH Aachen University"/>
        </authorList>
    </citation>
    <scope>NUCLEOTIDE SEQUENCE</scope>
</reference>
<evidence type="ECO:0000259" key="6">
    <source>
        <dbReference type="Pfam" id="PF25772"/>
    </source>
</evidence>
<feature type="region of interest" description="Disordered" evidence="4">
    <location>
        <begin position="1086"/>
        <end position="1129"/>
    </location>
</feature>
<evidence type="ECO:0000256" key="2">
    <source>
        <dbReference type="ARBA" id="ARBA00007690"/>
    </source>
</evidence>
<feature type="domain" description="RRP12 N-terminal HEAT" evidence="6">
    <location>
        <begin position="23"/>
        <end position="282"/>
    </location>
</feature>
<comment type="caution">
    <text evidence="7">The sequence shown here is derived from an EMBL/GenBank/DDBJ whole genome shotgun (WGS) entry which is preliminary data.</text>
</comment>
<dbReference type="InterPro" id="IPR016024">
    <property type="entry name" value="ARM-type_fold"/>
</dbReference>
<accession>A0AAV0AU01</accession>
<dbReference type="Gene3D" id="1.25.10.10">
    <property type="entry name" value="Leucine-rich Repeat Variant"/>
    <property type="match status" value="1"/>
</dbReference>
<feature type="region of interest" description="Disordered" evidence="4">
    <location>
        <begin position="1239"/>
        <end position="1259"/>
    </location>
</feature>
<evidence type="ECO:0000313" key="8">
    <source>
        <dbReference type="Proteomes" id="UP001153365"/>
    </source>
</evidence>
<name>A0AAV0AU01_PHAPC</name>
<feature type="compositionally biased region" description="Basic residues" evidence="4">
    <location>
        <begin position="1107"/>
        <end position="1116"/>
    </location>
</feature>
<dbReference type="InterPro" id="IPR052087">
    <property type="entry name" value="RRP12"/>
</dbReference>
<evidence type="ECO:0000256" key="1">
    <source>
        <dbReference type="ARBA" id="ARBA00004123"/>
    </source>
</evidence>
<dbReference type="InterPro" id="IPR011989">
    <property type="entry name" value="ARM-like"/>
</dbReference>
<comment type="subcellular location">
    <subcellularLocation>
        <location evidence="1">Nucleus</location>
    </subcellularLocation>
</comment>
<protein>
    <submittedName>
        <fullName evidence="7">Armadillo-type protein</fullName>
    </submittedName>
</protein>
<evidence type="ECO:0000259" key="5">
    <source>
        <dbReference type="Pfam" id="PF08161"/>
    </source>
</evidence>
<gene>
    <name evidence="7" type="ORF">PPACK8108_LOCUS6273</name>
</gene>
<evidence type="ECO:0000256" key="4">
    <source>
        <dbReference type="SAM" id="MobiDB-lite"/>
    </source>
</evidence>
<keyword evidence="8" id="KW-1185">Reference proteome</keyword>
<dbReference type="InterPro" id="IPR057860">
    <property type="entry name" value="HEAT_RRP12_N"/>
</dbReference>